<dbReference type="PROSITE" id="PS00584">
    <property type="entry name" value="PFKB_KINASES_2"/>
    <property type="match status" value="1"/>
</dbReference>
<feature type="active site" description="Proton acceptor" evidence="12">
    <location>
        <position position="243"/>
    </location>
</feature>
<comment type="catalytic activity">
    <reaction evidence="12">
        <text>D-ribose + ATP = D-ribose 5-phosphate + ADP + H(+)</text>
        <dbReference type="Rhea" id="RHEA:13697"/>
        <dbReference type="ChEBI" id="CHEBI:15378"/>
        <dbReference type="ChEBI" id="CHEBI:30616"/>
        <dbReference type="ChEBI" id="CHEBI:47013"/>
        <dbReference type="ChEBI" id="CHEBI:78346"/>
        <dbReference type="ChEBI" id="CHEBI:456216"/>
        <dbReference type="EC" id="2.7.1.15"/>
    </reaction>
</comment>
<feature type="binding site" evidence="12">
    <location>
        <begin position="242"/>
        <end position="243"/>
    </location>
    <ligand>
        <name>ATP</name>
        <dbReference type="ChEBI" id="CHEBI:30616"/>
    </ligand>
</feature>
<feature type="domain" description="Carbohydrate kinase PfkB" evidence="13">
    <location>
        <begin position="3"/>
        <end position="285"/>
    </location>
</feature>
<dbReference type="SUPFAM" id="SSF53613">
    <property type="entry name" value="Ribokinase-like"/>
    <property type="match status" value="1"/>
</dbReference>
<keyword evidence="12" id="KW-0963">Cytoplasm</keyword>
<evidence type="ECO:0000256" key="5">
    <source>
        <dbReference type="ARBA" id="ARBA00022723"/>
    </source>
</evidence>
<evidence type="ECO:0000313" key="14">
    <source>
        <dbReference type="EMBL" id="MDQ0352373.1"/>
    </source>
</evidence>
<comment type="pathway">
    <text evidence="12">Carbohydrate metabolism; D-ribose degradation; D-ribose 5-phosphate from beta-D-ribopyranose: step 2/2.</text>
</comment>
<comment type="function">
    <text evidence="12">Catalyzes the phosphorylation of ribose at O-5 in a reaction requiring ATP and magnesium. The resulting D-ribose-5-phosphate can then be used either for sythesis of nucleotides, histidine, and tryptophan, or as a component of the pentose phosphate pathway.</text>
</comment>
<keyword evidence="9 12" id="KW-0460">Magnesium</keyword>
<comment type="similarity">
    <text evidence="12">Belongs to the carbohydrate kinase PfkB family. Ribokinase subfamily.</text>
</comment>
<evidence type="ECO:0000256" key="7">
    <source>
        <dbReference type="ARBA" id="ARBA00022777"/>
    </source>
</evidence>
<evidence type="ECO:0000256" key="4">
    <source>
        <dbReference type="ARBA" id="ARBA00022679"/>
    </source>
</evidence>
<feature type="binding site" evidence="12">
    <location>
        <position position="273"/>
    </location>
    <ligand>
        <name>K(+)</name>
        <dbReference type="ChEBI" id="CHEBI:29103"/>
    </ligand>
</feature>
<feature type="binding site" evidence="12">
    <location>
        <position position="243"/>
    </location>
    <ligand>
        <name>substrate</name>
    </ligand>
</feature>
<dbReference type="InterPro" id="IPR002173">
    <property type="entry name" value="Carboh/pur_kinase_PfkB_CS"/>
</dbReference>
<feature type="binding site" evidence="12">
    <location>
        <position position="278"/>
    </location>
    <ligand>
        <name>K(+)</name>
        <dbReference type="ChEBI" id="CHEBI:29103"/>
    </ligand>
</feature>
<keyword evidence="10 12" id="KW-0630">Potassium</keyword>
<dbReference type="InterPro" id="IPR011877">
    <property type="entry name" value="Ribokinase"/>
</dbReference>
<dbReference type="EMBL" id="JAUSUP010000007">
    <property type="protein sequence ID" value="MDQ0352373.1"/>
    <property type="molecule type" value="Genomic_DNA"/>
</dbReference>
<protein>
    <recommendedName>
        <fullName evidence="3 12">Ribokinase</fullName>
        <shortName evidence="12">RK</shortName>
        <ecNumber evidence="2 12">2.7.1.15</ecNumber>
    </recommendedName>
</protein>
<feature type="binding site" evidence="12">
    <location>
        <position position="239"/>
    </location>
    <ligand>
        <name>K(+)</name>
        <dbReference type="ChEBI" id="CHEBI:29103"/>
    </ligand>
</feature>
<reference evidence="14 15" key="1">
    <citation type="submission" date="2023-07" db="EMBL/GenBank/DDBJ databases">
        <title>Genomic Encyclopedia of Type Strains, Phase IV (KMG-IV): sequencing the most valuable type-strain genomes for metagenomic binning, comparative biology and taxonomic classification.</title>
        <authorList>
            <person name="Goeker M."/>
        </authorList>
    </citation>
    <scope>NUCLEOTIDE SEQUENCE [LARGE SCALE GENOMIC DNA]</scope>
    <source>
        <strain evidence="14 15">DSM 15448</strain>
    </source>
</reference>
<dbReference type="HAMAP" id="MF_01987">
    <property type="entry name" value="Ribokinase"/>
    <property type="match status" value="1"/>
</dbReference>
<evidence type="ECO:0000256" key="2">
    <source>
        <dbReference type="ARBA" id="ARBA00012035"/>
    </source>
</evidence>
<dbReference type="Pfam" id="PF00294">
    <property type="entry name" value="PfkB"/>
    <property type="match status" value="1"/>
</dbReference>
<feature type="binding site" evidence="12">
    <location>
        <begin position="40"/>
        <end position="44"/>
    </location>
    <ligand>
        <name>substrate</name>
    </ligand>
</feature>
<keyword evidence="5 12" id="KW-0479">Metal-binding</keyword>
<comment type="cofactor">
    <cofactor evidence="12">
        <name>Mg(2+)</name>
        <dbReference type="ChEBI" id="CHEBI:18420"/>
    </cofactor>
    <text evidence="12">Requires a divalent cation, most likely magnesium in vivo, as an electrophilic catalyst to aid phosphoryl group transfer. It is the chelate of the metal and the nucleotide that is the actual substrate.</text>
</comment>
<dbReference type="NCBIfam" id="TIGR02152">
    <property type="entry name" value="D_ribokin_bact"/>
    <property type="match status" value="1"/>
</dbReference>
<comment type="activity regulation">
    <text evidence="12">Activated by a monovalent cation that binds near, but not in, the active site. The most likely occupant of the site in vivo is potassium. Ion binding induces a conformational change that may alter substrate affinity.</text>
</comment>
<keyword evidence="6 12" id="KW-0547">Nucleotide-binding</keyword>
<keyword evidence="7 12" id="KW-0418">Kinase</keyword>
<comment type="similarity">
    <text evidence="1">Belongs to the carbohydrate kinase pfkB family.</text>
</comment>
<comment type="subcellular location">
    <subcellularLocation>
        <location evidence="12">Cytoplasm</location>
    </subcellularLocation>
</comment>
<feature type="binding site" evidence="12">
    <location>
        <begin position="12"/>
        <end position="14"/>
    </location>
    <ligand>
        <name>substrate</name>
    </ligand>
</feature>
<evidence type="ECO:0000259" key="13">
    <source>
        <dbReference type="Pfam" id="PF00294"/>
    </source>
</evidence>
<feature type="binding site" evidence="12">
    <location>
        <position position="267"/>
    </location>
    <ligand>
        <name>ATP</name>
        <dbReference type="ChEBI" id="CHEBI:30616"/>
    </ligand>
</feature>
<organism evidence="14 15">
    <name type="scientific">Alkalibacillus filiformis</name>
    <dbReference type="NCBI Taxonomy" id="200990"/>
    <lineage>
        <taxon>Bacteria</taxon>
        <taxon>Bacillati</taxon>
        <taxon>Bacillota</taxon>
        <taxon>Bacilli</taxon>
        <taxon>Bacillales</taxon>
        <taxon>Bacillaceae</taxon>
        <taxon>Alkalibacillus</taxon>
    </lineage>
</organism>
<dbReference type="PANTHER" id="PTHR10584">
    <property type="entry name" value="SUGAR KINASE"/>
    <property type="match status" value="1"/>
</dbReference>
<evidence type="ECO:0000256" key="12">
    <source>
        <dbReference type="HAMAP-Rule" id="MF_01987"/>
    </source>
</evidence>
<evidence type="ECO:0000256" key="3">
    <source>
        <dbReference type="ARBA" id="ARBA00016943"/>
    </source>
</evidence>
<evidence type="ECO:0000256" key="6">
    <source>
        <dbReference type="ARBA" id="ARBA00022741"/>
    </source>
</evidence>
<dbReference type="PRINTS" id="PR00990">
    <property type="entry name" value="RIBOKINASE"/>
</dbReference>
<feature type="binding site" evidence="12">
    <location>
        <position position="237"/>
    </location>
    <ligand>
        <name>K(+)</name>
        <dbReference type="ChEBI" id="CHEBI:29103"/>
    </ligand>
</feature>
<comment type="caution">
    <text evidence="12">Lacks conserved residue(s) required for the propagation of feature annotation.</text>
</comment>
<sequence length="298" mass="31982">MAAKVTVIGSINMDLIAEAERFPRKGETLLGGDFHTIPGGKGANQAVAAAKLGAEVTMVGCVGDDTFGQPLIAHLKEQGIFNVNVEPVTHFPTGVAQITVAEQDNTIIVVPGANNQVTPEVVRQNEKAIQESDILLLQFEIPLESVEEAVNLANKHNTTVVLNPAPMQSVSLGLLEKVDFLTPNEHELTELLDTEEKKQFYEQHRGKFFVTQGSNGVQFVEGDQETLVPSYKVEVKDTTGAGDTFNGGFSVALAEGKSFSEACRFGNAAAALSVSQFGAQTGMPNREDVLRLLDKESD</sequence>
<dbReference type="EC" id="2.7.1.15" evidence="2 12"/>
<keyword evidence="11 12" id="KW-0119">Carbohydrate metabolism</keyword>
<dbReference type="InterPro" id="IPR011611">
    <property type="entry name" value="PfkB_dom"/>
</dbReference>
<evidence type="ECO:0000256" key="1">
    <source>
        <dbReference type="ARBA" id="ARBA00005380"/>
    </source>
</evidence>
<name>A0ABU0DV84_9BACI</name>
<dbReference type="InterPro" id="IPR029056">
    <property type="entry name" value="Ribokinase-like"/>
</dbReference>
<gene>
    <name evidence="12" type="primary">rbsK</name>
    <name evidence="14" type="ORF">J2R98_002217</name>
</gene>
<dbReference type="Gene3D" id="3.40.1190.20">
    <property type="match status" value="1"/>
</dbReference>
<evidence type="ECO:0000256" key="11">
    <source>
        <dbReference type="ARBA" id="ARBA00023277"/>
    </source>
</evidence>
<feature type="binding site" evidence="12">
    <location>
        <position position="140"/>
    </location>
    <ligand>
        <name>substrate</name>
    </ligand>
</feature>
<proteinExistence type="inferred from homology"/>
<evidence type="ECO:0000256" key="8">
    <source>
        <dbReference type="ARBA" id="ARBA00022840"/>
    </source>
</evidence>
<keyword evidence="4 12" id="KW-0808">Transferase</keyword>
<accession>A0ABU0DV84</accession>
<dbReference type="InterPro" id="IPR002139">
    <property type="entry name" value="Ribo/fructo_kinase"/>
</dbReference>
<feature type="binding site" evidence="12">
    <location>
        <begin position="211"/>
        <end position="216"/>
    </location>
    <ligand>
        <name>ATP</name>
        <dbReference type="ChEBI" id="CHEBI:30616"/>
    </ligand>
</feature>
<dbReference type="PANTHER" id="PTHR10584:SF166">
    <property type="entry name" value="RIBOKINASE"/>
    <property type="match status" value="1"/>
</dbReference>
<feature type="binding site" evidence="12">
    <location>
        <position position="184"/>
    </location>
    <ligand>
        <name>ATP</name>
        <dbReference type="ChEBI" id="CHEBI:30616"/>
    </ligand>
</feature>
<comment type="caution">
    <text evidence="14">The sequence shown here is derived from an EMBL/GenBank/DDBJ whole genome shotgun (WGS) entry which is preliminary data.</text>
</comment>
<dbReference type="Proteomes" id="UP001236723">
    <property type="component" value="Unassembled WGS sequence"/>
</dbReference>
<evidence type="ECO:0000313" key="15">
    <source>
        <dbReference type="Proteomes" id="UP001236723"/>
    </source>
</evidence>
<dbReference type="CDD" id="cd01174">
    <property type="entry name" value="ribokinase"/>
    <property type="match status" value="1"/>
</dbReference>
<evidence type="ECO:0000256" key="10">
    <source>
        <dbReference type="ARBA" id="ARBA00022958"/>
    </source>
</evidence>
<dbReference type="RefSeq" id="WP_307068887.1">
    <property type="nucleotide sequence ID" value="NZ_JAUSUP010000007.1"/>
</dbReference>
<keyword evidence="8 12" id="KW-0067">ATP-binding</keyword>
<dbReference type="GO" id="GO:0004747">
    <property type="term" value="F:ribokinase activity"/>
    <property type="evidence" value="ECO:0007669"/>
    <property type="project" value="UniProtKB-EC"/>
</dbReference>
<evidence type="ECO:0000256" key="9">
    <source>
        <dbReference type="ARBA" id="ARBA00022842"/>
    </source>
</evidence>
<comment type="subunit">
    <text evidence="12">Homodimer.</text>
</comment>
<keyword evidence="15" id="KW-1185">Reference proteome</keyword>
<feature type="binding site" evidence="12">
    <location>
        <position position="276"/>
    </location>
    <ligand>
        <name>K(+)</name>
        <dbReference type="ChEBI" id="CHEBI:29103"/>
    </ligand>
</feature>